<dbReference type="Gene3D" id="3.10.180.10">
    <property type="entry name" value="2,3-Dihydroxybiphenyl 1,2-Dioxygenase, domain 1"/>
    <property type="match status" value="1"/>
</dbReference>
<proteinExistence type="predicted"/>
<dbReference type="RefSeq" id="WP_088707341.1">
    <property type="nucleotide sequence ID" value="NZ_LSTO01000001.1"/>
</dbReference>
<dbReference type="AlphaFoldDB" id="A0A254TE78"/>
<sequence>MTILHTTFVLAVPDLQRSMAFYRDVLGFDIREIGNPGWRMYVRDACRIMAGECADAIPPAQLGDHSYFGYLVVDDIDALHAAVTAAGAEIVKALACEPWGMREFGIRTVDGHRLMFGQEST</sequence>
<dbReference type="Proteomes" id="UP000197535">
    <property type="component" value="Unassembled WGS sequence"/>
</dbReference>
<evidence type="ECO:0000313" key="2">
    <source>
        <dbReference type="EMBL" id="OWW20457.1"/>
    </source>
</evidence>
<name>A0A254TE78_9BURK</name>
<dbReference type="InterPro" id="IPR037523">
    <property type="entry name" value="VOC_core"/>
</dbReference>
<comment type="caution">
    <text evidence="2">The sequence shown here is derived from an EMBL/GenBank/DDBJ whole genome shotgun (WGS) entry which is preliminary data.</text>
</comment>
<evidence type="ECO:0000313" key="3">
    <source>
        <dbReference type="Proteomes" id="UP000197535"/>
    </source>
</evidence>
<organism evidence="2 3">
    <name type="scientific">Noviherbaspirillum denitrificans</name>
    <dbReference type="NCBI Taxonomy" id="1968433"/>
    <lineage>
        <taxon>Bacteria</taxon>
        <taxon>Pseudomonadati</taxon>
        <taxon>Pseudomonadota</taxon>
        <taxon>Betaproteobacteria</taxon>
        <taxon>Burkholderiales</taxon>
        <taxon>Oxalobacteraceae</taxon>
        <taxon>Noviherbaspirillum</taxon>
    </lineage>
</organism>
<accession>A0A254TE78</accession>
<dbReference type="PANTHER" id="PTHR36503">
    <property type="entry name" value="BLR2520 PROTEIN"/>
    <property type="match status" value="1"/>
</dbReference>
<dbReference type="OrthoDB" id="9803104at2"/>
<protein>
    <submittedName>
        <fullName evidence="2">Bleomycin resistance protein</fullName>
    </submittedName>
</protein>
<feature type="domain" description="VOC" evidence="1">
    <location>
        <begin position="2"/>
        <end position="119"/>
    </location>
</feature>
<reference evidence="2 3" key="1">
    <citation type="submission" date="2016-02" db="EMBL/GenBank/DDBJ databases">
        <authorList>
            <person name="Wen L."/>
            <person name="He K."/>
            <person name="Yang H."/>
        </authorList>
    </citation>
    <scope>NUCLEOTIDE SEQUENCE [LARGE SCALE GENOMIC DNA]</scope>
    <source>
        <strain evidence="2 3">TSA40</strain>
    </source>
</reference>
<dbReference type="Pfam" id="PF00903">
    <property type="entry name" value="Glyoxalase"/>
    <property type="match status" value="1"/>
</dbReference>
<dbReference type="EMBL" id="LSTO01000001">
    <property type="protein sequence ID" value="OWW20457.1"/>
    <property type="molecule type" value="Genomic_DNA"/>
</dbReference>
<gene>
    <name evidence="2" type="ORF">AYR66_14145</name>
</gene>
<dbReference type="SUPFAM" id="SSF54593">
    <property type="entry name" value="Glyoxalase/Bleomycin resistance protein/Dihydroxybiphenyl dioxygenase"/>
    <property type="match status" value="1"/>
</dbReference>
<dbReference type="PROSITE" id="PS51819">
    <property type="entry name" value="VOC"/>
    <property type="match status" value="1"/>
</dbReference>
<keyword evidence="3" id="KW-1185">Reference proteome</keyword>
<dbReference type="PANTHER" id="PTHR36503:SF3">
    <property type="entry name" value="BLR0126 PROTEIN"/>
    <property type="match status" value="1"/>
</dbReference>
<evidence type="ECO:0000259" key="1">
    <source>
        <dbReference type="PROSITE" id="PS51819"/>
    </source>
</evidence>
<dbReference type="InterPro" id="IPR004360">
    <property type="entry name" value="Glyas_Fos-R_dOase_dom"/>
</dbReference>
<dbReference type="InterPro" id="IPR029068">
    <property type="entry name" value="Glyas_Bleomycin-R_OHBP_Dase"/>
</dbReference>